<name>A0A382UC91_9ZZZZ</name>
<dbReference type="AlphaFoldDB" id="A0A382UC91"/>
<dbReference type="InterPro" id="IPR045864">
    <property type="entry name" value="aa-tRNA-synth_II/BPL/LPL"/>
</dbReference>
<dbReference type="InterPro" id="IPR006195">
    <property type="entry name" value="aa-tRNA-synth_II"/>
</dbReference>
<dbReference type="InterPro" id="IPR004516">
    <property type="entry name" value="HisRS/HisZ"/>
</dbReference>
<dbReference type="GO" id="GO:0005737">
    <property type="term" value="C:cytoplasm"/>
    <property type="evidence" value="ECO:0007669"/>
    <property type="project" value="InterPro"/>
</dbReference>
<feature type="domain" description="Aminoacyl-transfer RNA synthetases class-II family profile" evidence="2">
    <location>
        <begin position="1"/>
        <end position="248"/>
    </location>
</feature>
<reference evidence="3" key="1">
    <citation type="submission" date="2018-05" db="EMBL/GenBank/DDBJ databases">
        <authorList>
            <person name="Lanie J.A."/>
            <person name="Ng W.-L."/>
            <person name="Kazmierczak K.M."/>
            <person name="Andrzejewski T.M."/>
            <person name="Davidsen T.M."/>
            <person name="Wayne K.J."/>
            <person name="Tettelin H."/>
            <person name="Glass J.I."/>
            <person name="Rusch D."/>
            <person name="Podicherti R."/>
            <person name="Tsui H.-C.T."/>
            <person name="Winkler M.E."/>
        </authorList>
    </citation>
    <scope>NUCLEOTIDE SEQUENCE</scope>
</reference>
<dbReference type="PROSITE" id="PS50862">
    <property type="entry name" value="AA_TRNA_LIGASE_II"/>
    <property type="match status" value="1"/>
</dbReference>
<organism evidence="3">
    <name type="scientific">marine metagenome</name>
    <dbReference type="NCBI Taxonomy" id="408172"/>
    <lineage>
        <taxon>unclassified sequences</taxon>
        <taxon>metagenomes</taxon>
        <taxon>ecological metagenomes</taxon>
    </lineage>
</organism>
<comment type="similarity">
    <text evidence="1">Belongs to the class-II aminoacyl-tRNA synthetase family.</text>
</comment>
<dbReference type="GO" id="GO:0006427">
    <property type="term" value="P:histidyl-tRNA aminoacylation"/>
    <property type="evidence" value="ECO:0007669"/>
    <property type="project" value="InterPro"/>
</dbReference>
<proteinExistence type="inferred from homology"/>
<dbReference type="InterPro" id="IPR041715">
    <property type="entry name" value="HisRS-like_core"/>
</dbReference>
<dbReference type="SUPFAM" id="SSF55681">
    <property type="entry name" value="Class II aaRS and biotin synthetases"/>
    <property type="match status" value="1"/>
</dbReference>
<dbReference type="EMBL" id="UINC01142760">
    <property type="protein sequence ID" value="SVD31288.1"/>
    <property type="molecule type" value="Genomic_DNA"/>
</dbReference>
<dbReference type="PANTHER" id="PTHR43707:SF1">
    <property type="entry name" value="HISTIDINE--TRNA LIGASE, MITOCHONDRIAL-RELATED"/>
    <property type="match status" value="1"/>
</dbReference>
<dbReference type="PANTHER" id="PTHR43707">
    <property type="entry name" value="HISTIDYL-TRNA SYNTHETASE"/>
    <property type="match status" value="1"/>
</dbReference>
<dbReference type="InterPro" id="IPR015807">
    <property type="entry name" value="His-tRNA-ligase"/>
</dbReference>
<dbReference type="NCBIfam" id="TIGR00442">
    <property type="entry name" value="hisS"/>
    <property type="match status" value="1"/>
</dbReference>
<evidence type="ECO:0000256" key="1">
    <source>
        <dbReference type="ARBA" id="ARBA00008226"/>
    </source>
</evidence>
<dbReference type="GO" id="GO:0004821">
    <property type="term" value="F:histidine-tRNA ligase activity"/>
    <property type="evidence" value="ECO:0007669"/>
    <property type="project" value="InterPro"/>
</dbReference>
<dbReference type="GO" id="GO:0005524">
    <property type="term" value="F:ATP binding"/>
    <property type="evidence" value="ECO:0007669"/>
    <property type="project" value="InterPro"/>
</dbReference>
<sequence length="248" mass="28159">MEIKVKAVRGMRDLLPQKKAVFRFVEDQVRSIVSQYGYLEVGLPVIESTQLFSRLVGEGTDIVEKEMYTFADRNGDSLTLRPEGTAGLVRLANENGLIFNQVQRFWYAGPMFRYERPQKGRYRQFDQIGVECLGMDGPDIDAEILLMSARIWEALGIEDNVTLELNSLGDLSSRQRYQVALIGFLNDYRSELDEDSLRRLSSNPLRILDSKVPDTQRLLAGAPELSEFLDEDSRQHFGGLCEILDQAG</sequence>
<protein>
    <recommendedName>
        <fullName evidence="2">Aminoacyl-transfer RNA synthetases class-II family profile domain-containing protein</fullName>
    </recommendedName>
</protein>
<accession>A0A382UC91</accession>
<dbReference type="Pfam" id="PF13393">
    <property type="entry name" value="tRNA-synt_His"/>
    <property type="match status" value="1"/>
</dbReference>
<gene>
    <name evidence="3" type="ORF">METZ01_LOCUS384142</name>
</gene>
<dbReference type="Gene3D" id="3.30.930.10">
    <property type="entry name" value="Bira Bifunctional Protein, Domain 2"/>
    <property type="match status" value="1"/>
</dbReference>
<evidence type="ECO:0000259" key="2">
    <source>
        <dbReference type="PROSITE" id="PS50862"/>
    </source>
</evidence>
<dbReference type="CDD" id="cd00773">
    <property type="entry name" value="HisRS-like_core"/>
    <property type="match status" value="1"/>
</dbReference>
<feature type="non-terminal residue" evidence="3">
    <location>
        <position position="248"/>
    </location>
</feature>
<evidence type="ECO:0000313" key="3">
    <source>
        <dbReference type="EMBL" id="SVD31288.1"/>
    </source>
</evidence>